<dbReference type="InterPro" id="IPR032801">
    <property type="entry name" value="PXL2A/B/C"/>
</dbReference>
<dbReference type="PANTHER" id="PTHR28630:SF3">
    <property type="entry name" value="PEROXIREDOXIN-LIKE 2C"/>
    <property type="match status" value="1"/>
</dbReference>
<dbReference type="EMBL" id="VSWC01000092">
    <property type="protein sequence ID" value="KAA1090515.1"/>
    <property type="molecule type" value="Genomic_DNA"/>
</dbReference>
<dbReference type="SUPFAM" id="SSF52833">
    <property type="entry name" value="Thioredoxin-like"/>
    <property type="match status" value="1"/>
</dbReference>
<sequence length="207" mass="22826">MTHSKQASESLHDELVDSKTLEVAGMIGVFDENGSERPFGGLVRHGKVCVIFIRHFLCGYCQDYLAALKGLVSQQPIGDKKIVVIGCGHWSVIKSYKELLGECPFDFYSDNSTNLFNSLGMISKFDAGNPKTQGHYITQSFTNTVVNSLVNGWKMGTGAFLRSGKIAQLGGDFVFVDGNCVLAHRMRTARDHLEPDELLERFAKLSS</sequence>
<evidence type="ECO:0008006" key="3">
    <source>
        <dbReference type="Google" id="ProtNLM"/>
    </source>
</evidence>
<dbReference type="CDD" id="cd02970">
    <property type="entry name" value="PRX_like2"/>
    <property type="match status" value="1"/>
</dbReference>
<dbReference type="Pfam" id="PF13911">
    <property type="entry name" value="AhpC-TSA_2"/>
    <property type="match status" value="1"/>
</dbReference>
<dbReference type="Proteomes" id="UP000324748">
    <property type="component" value="Unassembled WGS sequence"/>
</dbReference>
<gene>
    <name evidence="1" type="ORF">PGT21_003861</name>
</gene>
<dbReference type="PANTHER" id="PTHR28630">
    <property type="match status" value="1"/>
</dbReference>
<dbReference type="AlphaFoldDB" id="A0A5B0NMF2"/>
<accession>A0A5B0NMF2</accession>
<keyword evidence="2" id="KW-1185">Reference proteome</keyword>
<dbReference type="Gene3D" id="3.40.30.10">
    <property type="entry name" value="Glutaredoxin"/>
    <property type="match status" value="1"/>
</dbReference>
<proteinExistence type="predicted"/>
<organism evidence="1 2">
    <name type="scientific">Puccinia graminis f. sp. tritici</name>
    <dbReference type="NCBI Taxonomy" id="56615"/>
    <lineage>
        <taxon>Eukaryota</taxon>
        <taxon>Fungi</taxon>
        <taxon>Dikarya</taxon>
        <taxon>Basidiomycota</taxon>
        <taxon>Pucciniomycotina</taxon>
        <taxon>Pucciniomycetes</taxon>
        <taxon>Pucciniales</taxon>
        <taxon>Pucciniaceae</taxon>
        <taxon>Puccinia</taxon>
    </lineage>
</organism>
<evidence type="ECO:0000313" key="1">
    <source>
        <dbReference type="EMBL" id="KAA1090515.1"/>
    </source>
</evidence>
<dbReference type="InterPro" id="IPR036249">
    <property type="entry name" value="Thioredoxin-like_sf"/>
</dbReference>
<dbReference type="OrthoDB" id="40334at2759"/>
<evidence type="ECO:0000313" key="2">
    <source>
        <dbReference type="Proteomes" id="UP000324748"/>
    </source>
</evidence>
<name>A0A5B0NMF2_PUCGR</name>
<comment type="caution">
    <text evidence="1">The sequence shown here is derived from an EMBL/GenBank/DDBJ whole genome shotgun (WGS) entry which is preliminary data.</text>
</comment>
<reference evidence="1 2" key="1">
    <citation type="submission" date="2019-05" db="EMBL/GenBank/DDBJ databases">
        <title>Emergence of the Ug99 lineage of the wheat stem rust pathogen through somatic hybridization.</title>
        <authorList>
            <person name="Li F."/>
            <person name="Upadhyaya N.M."/>
            <person name="Sperschneider J."/>
            <person name="Matny O."/>
            <person name="Nguyen-Phuc H."/>
            <person name="Mago R."/>
            <person name="Raley C."/>
            <person name="Miller M.E."/>
            <person name="Silverstein K.A.T."/>
            <person name="Henningsen E."/>
            <person name="Hirsch C.D."/>
            <person name="Visser B."/>
            <person name="Pretorius Z.A."/>
            <person name="Steffenson B.J."/>
            <person name="Schwessinger B."/>
            <person name="Dodds P.N."/>
            <person name="Figueroa M."/>
        </authorList>
    </citation>
    <scope>NUCLEOTIDE SEQUENCE [LARGE SCALE GENOMIC DNA]</scope>
    <source>
        <strain evidence="1">21-0</strain>
    </source>
</reference>
<protein>
    <recommendedName>
        <fullName evidence="3">Thioredoxin domain-containing protein</fullName>
    </recommendedName>
</protein>